<organism evidence="3 4">
    <name type="scientific">Clostridium acidisoli DSM 12555</name>
    <dbReference type="NCBI Taxonomy" id="1121291"/>
    <lineage>
        <taxon>Bacteria</taxon>
        <taxon>Bacillati</taxon>
        <taxon>Bacillota</taxon>
        <taxon>Clostridia</taxon>
        <taxon>Eubacteriales</taxon>
        <taxon>Clostridiaceae</taxon>
        <taxon>Clostridium</taxon>
    </lineage>
</organism>
<accession>A0A1W1XIH9</accession>
<evidence type="ECO:0000313" key="3">
    <source>
        <dbReference type="EMBL" id="SMC23637.1"/>
    </source>
</evidence>
<dbReference type="PROSITE" id="PS00105">
    <property type="entry name" value="AA_TRANSFER_CLASS_1"/>
    <property type="match status" value="1"/>
</dbReference>
<dbReference type="PANTHER" id="PTHR42691">
    <property type="entry name" value="ASPARTATE AMINOTRANSFERASE YHDR-RELATED"/>
    <property type="match status" value="1"/>
</dbReference>
<dbReference type="AlphaFoldDB" id="A0A1W1XIH9"/>
<gene>
    <name evidence="3" type="ORF">SAMN02745134_01974</name>
</gene>
<dbReference type="SUPFAM" id="SSF53383">
    <property type="entry name" value="PLP-dependent transferases"/>
    <property type="match status" value="1"/>
</dbReference>
<dbReference type="STRING" id="1121291.SAMN02745134_01974"/>
<keyword evidence="1 3" id="KW-0808">Transferase</keyword>
<keyword evidence="4" id="KW-1185">Reference proteome</keyword>
<protein>
    <recommendedName>
        <fullName evidence="1">Aminotransferase</fullName>
        <ecNumber evidence="1">2.6.1.-</ecNumber>
    </recommendedName>
</protein>
<dbReference type="CDD" id="cd00609">
    <property type="entry name" value="AAT_like"/>
    <property type="match status" value="1"/>
</dbReference>
<dbReference type="RefSeq" id="WP_084115607.1">
    <property type="nucleotide sequence ID" value="NZ_FWXH01000005.1"/>
</dbReference>
<keyword evidence="1 3" id="KW-0032">Aminotransferase</keyword>
<dbReference type="PANTHER" id="PTHR42691:SF1">
    <property type="entry name" value="ASPARTATE AMINOTRANSFERASE YHDR-RELATED"/>
    <property type="match status" value="1"/>
</dbReference>
<evidence type="ECO:0000256" key="1">
    <source>
        <dbReference type="RuleBase" id="RU000481"/>
    </source>
</evidence>
<comment type="similarity">
    <text evidence="1">Belongs to the class-I pyridoxal-phosphate-dependent aminotransferase family.</text>
</comment>
<dbReference type="Gene3D" id="3.90.1150.10">
    <property type="entry name" value="Aspartate Aminotransferase, domain 1"/>
    <property type="match status" value="1"/>
</dbReference>
<dbReference type="InterPro" id="IPR004839">
    <property type="entry name" value="Aminotransferase_I/II_large"/>
</dbReference>
<comment type="cofactor">
    <cofactor evidence="1">
        <name>pyridoxal 5'-phosphate</name>
        <dbReference type="ChEBI" id="CHEBI:597326"/>
    </cofactor>
</comment>
<feature type="domain" description="Aminotransferase class I/classII large" evidence="2">
    <location>
        <begin position="35"/>
        <end position="379"/>
    </location>
</feature>
<dbReference type="Proteomes" id="UP000192468">
    <property type="component" value="Unassembled WGS sequence"/>
</dbReference>
<dbReference type="Gene3D" id="3.40.640.10">
    <property type="entry name" value="Type I PLP-dependent aspartate aminotransferase-like (Major domain)"/>
    <property type="match status" value="1"/>
</dbReference>
<dbReference type="InterPro" id="IPR015424">
    <property type="entry name" value="PyrdxlP-dep_Trfase"/>
</dbReference>
<dbReference type="InterPro" id="IPR015421">
    <property type="entry name" value="PyrdxlP-dep_Trfase_major"/>
</dbReference>
<proteinExistence type="inferred from homology"/>
<dbReference type="Pfam" id="PF00155">
    <property type="entry name" value="Aminotran_1_2"/>
    <property type="match status" value="1"/>
</dbReference>
<dbReference type="GO" id="GO:0030170">
    <property type="term" value="F:pyridoxal phosphate binding"/>
    <property type="evidence" value="ECO:0007669"/>
    <property type="project" value="InterPro"/>
</dbReference>
<dbReference type="InterPro" id="IPR004838">
    <property type="entry name" value="NHTrfase_class1_PyrdxlP-BS"/>
</dbReference>
<dbReference type="EMBL" id="FWXH01000005">
    <property type="protein sequence ID" value="SMC23637.1"/>
    <property type="molecule type" value="Genomic_DNA"/>
</dbReference>
<dbReference type="NCBIfam" id="NF005305">
    <property type="entry name" value="PRK06836.1"/>
    <property type="match status" value="1"/>
</dbReference>
<evidence type="ECO:0000313" key="4">
    <source>
        <dbReference type="Proteomes" id="UP000192468"/>
    </source>
</evidence>
<sequence length="397" mass="44459">MLSQKMLELGSKKSTIREIFEFGKKRAEIVGKENIYDFSIGNPNVPAPVSVKNAILEILENENPTAIHSYTSAQGDDNVRSTITKSINKRFGTSFKKENLYMTVGAAASISICFKALTNEGDEFITFAPFFPEYKCFVEGAGGKLIIVDANTQNFQINFDEFKKKINDKTKAVIVNSPNNPSGVIYSEETILKLVSILEEKSAEYGHVIYLISDEPYREIAYDNVDVPYLTKYYKNTLVCYSYSKSLSLPGERIGYIIIPSEIEDFKDTYAAICGGGRVLGFVNAPSLFQKVVAKCADETADISIYERNRNLLYDGLIKMGYKCVKPEGAFYLFPQSLEKDAKAFCEKAKRYDLLLVPGDDFGCPGHVRISYCVQTEQIINSLPIFEKLAKEYGINS</sequence>
<reference evidence="3 4" key="1">
    <citation type="submission" date="2017-04" db="EMBL/GenBank/DDBJ databases">
        <authorList>
            <person name="Afonso C.L."/>
            <person name="Miller P.J."/>
            <person name="Scott M.A."/>
            <person name="Spackman E."/>
            <person name="Goraichik I."/>
            <person name="Dimitrov K.M."/>
            <person name="Suarez D.L."/>
            <person name="Swayne D.E."/>
        </authorList>
    </citation>
    <scope>NUCLEOTIDE SEQUENCE [LARGE SCALE GENOMIC DNA]</scope>
    <source>
        <strain evidence="3 4">DSM 12555</strain>
    </source>
</reference>
<dbReference type="OrthoDB" id="9802328at2"/>
<evidence type="ECO:0000259" key="2">
    <source>
        <dbReference type="Pfam" id="PF00155"/>
    </source>
</evidence>
<name>A0A1W1XIH9_9CLOT</name>
<dbReference type="GO" id="GO:0008483">
    <property type="term" value="F:transaminase activity"/>
    <property type="evidence" value="ECO:0007669"/>
    <property type="project" value="UniProtKB-KW"/>
</dbReference>
<dbReference type="EC" id="2.6.1.-" evidence="1"/>
<dbReference type="InterPro" id="IPR015422">
    <property type="entry name" value="PyrdxlP-dep_Trfase_small"/>
</dbReference>